<dbReference type="InterPro" id="IPR011009">
    <property type="entry name" value="Kinase-like_dom_sf"/>
</dbReference>
<dbReference type="GO" id="GO:0004674">
    <property type="term" value="F:protein serine/threonine kinase activity"/>
    <property type="evidence" value="ECO:0007669"/>
    <property type="project" value="UniProtKB-KW"/>
</dbReference>
<dbReference type="PROSITE" id="PS50011">
    <property type="entry name" value="PROTEIN_KINASE_DOM"/>
    <property type="match status" value="1"/>
</dbReference>
<keyword evidence="8" id="KW-1185">Reference proteome</keyword>
<feature type="binding site" evidence="5">
    <location>
        <position position="39"/>
    </location>
    <ligand>
        <name>ATP</name>
        <dbReference type="ChEBI" id="CHEBI:30616"/>
    </ligand>
</feature>
<evidence type="ECO:0000256" key="4">
    <source>
        <dbReference type="ARBA" id="ARBA00022840"/>
    </source>
</evidence>
<dbReference type="PANTHER" id="PTHR43289">
    <property type="entry name" value="MITOGEN-ACTIVATED PROTEIN KINASE KINASE KINASE 20-RELATED"/>
    <property type="match status" value="1"/>
</dbReference>
<accession>A0A9X3XE47</accession>
<dbReference type="InterPro" id="IPR000719">
    <property type="entry name" value="Prot_kinase_dom"/>
</dbReference>
<keyword evidence="2 5" id="KW-0547">Nucleotide-binding</keyword>
<keyword evidence="3 7" id="KW-0418">Kinase</keyword>
<dbReference type="PANTHER" id="PTHR43289:SF6">
    <property type="entry name" value="SERINE_THREONINE-PROTEIN KINASE NEKL-3"/>
    <property type="match status" value="1"/>
</dbReference>
<dbReference type="CDD" id="cd14014">
    <property type="entry name" value="STKc_PknB_like"/>
    <property type="match status" value="1"/>
</dbReference>
<dbReference type="SMART" id="SM00220">
    <property type="entry name" value="S_TKc"/>
    <property type="match status" value="1"/>
</dbReference>
<proteinExistence type="predicted"/>
<dbReference type="PROSITE" id="PS00108">
    <property type="entry name" value="PROTEIN_KINASE_ST"/>
    <property type="match status" value="1"/>
</dbReference>
<feature type="domain" description="Protein kinase" evidence="6">
    <location>
        <begin position="10"/>
        <end position="247"/>
    </location>
</feature>
<keyword evidence="1" id="KW-0808">Transferase</keyword>
<dbReference type="InterPro" id="IPR008271">
    <property type="entry name" value="Ser/Thr_kinase_AS"/>
</dbReference>
<sequence>MIGGIFDGRYRIIRLLGQGGMGAVYEAEQLETGEHVALKCIDGGLLLRSSSGVGRFQREAKAMGSIDTDHIVRVLDSGTDPKTQAPYMVMELLEGEDLQQLLDRVGKLEVDAALRITAQVCLGLQKAHEARVVHRDIKPANIFLARRADGEIVVKILDFGIAKIKPEPSQGGPTTGLTRTGSLVGSPLYMSPEQARGLSSIDFHTDLWSLGMVLYRALSAATTLTMVISRARSCTTRRPRVGSQPPI</sequence>
<dbReference type="EMBL" id="JAGTJJ010000089">
    <property type="protein sequence ID" value="MDC3988944.1"/>
    <property type="molecule type" value="Genomic_DNA"/>
</dbReference>
<name>A0A9X3XE47_9BACT</name>
<dbReference type="AlphaFoldDB" id="A0A9X3XE47"/>
<dbReference type="Gene3D" id="1.10.510.10">
    <property type="entry name" value="Transferase(Phosphotransferase) domain 1"/>
    <property type="match status" value="1"/>
</dbReference>
<evidence type="ECO:0000259" key="6">
    <source>
        <dbReference type="PROSITE" id="PS50011"/>
    </source>
</evidence>
<dbReference type="Pfam" id="PF00069">
    <property type="entry name" value="Pkinase"/>
    <property type="match status" value="1"/>
</dbReference>
<evidence type="ECO:0000256" key="5">
    <source>
        <dbReference type="PROSITE-ProRule" id="PRU10141"/>
    </source>
</evidence>
<evidence type="ECO:0000256" key="3">
    <source>
        <dbReference type="ARBA" id="ARBA00022777"/>
    </source>
</evidence>
<evidence type="ECO:0000256" key="1">
    <source>
        <dbReference type="ARBA" id="ARBA00022679"/>
    </source>
</evidence>
<reference evidence="7 8" key="1">
    <citation type="submission" date="2021-04" db="EMBL/GenBank/DDBJ databases">
        <title>Genome analysis of Polyangium sp.</title>
        <authorList>
            <person name="Li Y."/>
            <person name="Wang J."/>
        </authorList>
    </citation>
    <scope>NUCLEOTIDE SEQUENCE [LARGE SCALE GENOMIC DNA]</scope>
    <source>
        <strain evidence="7 8">SDU14</strain>
    </source>
</reference>
<dbReference type="InterPro" id="IPR017441">
    <property type="entry name" value="Protein_kinase_ATP_BS"/>
</dbReference>
<keyword evidence="4 5" id="KW-0067">ATP-binding</keyword>
<evidence type="ECO:0000313" key="8">
    <source>
        <dbReference type="Proteomes" id="UP001151081"/>
    </source>
</evidence>
<protein>
    <submittedName>
        <fullName evidence="7">Serine/threonine protein kinase</fullName>
    </submittedName>
</protein>
<comment type="caution">
    <text evidence="7">The sequence shown here is derived from an EMBL/GenBank/DDBJ whole genome shotgun (WGS) entry which is preliminary data.</text>
</comment>
<dbReference type="PROSITE" id="PS00107">
    <property type="entry name" value="PROTEIN_KINASE_ATP"/>
    <property type="match status" value="1"/>
</dbReference>
<evidence type="ECO:0000313" key="7">
    <source>
        <dbReference type="EMBL" id="MDC3988944.1"/>
    </source>
</evidence>
<dbReference type="GO" id="GO:0005524">
    <property type="term" value="F:ATP binding"/>
    <property type="evidence" value="ECO:0007669"/>
    <property type="project" value="UniProtKB-UniRule"/>
</dbReference>
<keyword evidence="7" id="KW-0723">Serine/threonine-protein kinase</keyword>
<organism evidence="7 8">
    <name type="scientific">Polyangium jinanense</name>
    <dbReference type="NCBI Taxonomy" id="2829994"/>
    <lineage>
        <taxon>Bacteria</taxon>
        <taxon>Pseudomonadati</taxon>
        <taxon>Myxococcota</taxon>
        <taxon>Polyangia</taxon>
        <taxon>Polyangiales</taxon>
        <taxon>Polyangiaceae</taxon>
        <taxon>Polyangium</taxon>
    </lineage>
</organism>
<dbReference type="SUPFAM" id="SSF56112">
    <property type="entry name" value="Protein kinase-like (PK-like)"/>
    <property type="match status" value="1"/>
</dbReference>
<gene>
    <name evidence="7" type="ORF">KEG57_51230</name>
</gene>
<dbReference type="Proteomes" id="UP001151081">
    <property type="component" value="Unassembled WGS sequence"/>
</dbReference>
<evidence type="ECO:0000256" key="2">
    <source>
        <dbReference type="ARBA" id="ARBA00022741"/>
    </source>
</evidence>